<accession>A0AAW4BGM9</accession>
<name>A0AAW4BGM9_VIBAN</name>
<evidence type="ECO:0000313" key="1">
    <source>
        <dbReference type="EMBL" id="MBF4433978.1"/>
    </source>
</evidence>
<reference evidence="1" key="1">
    <citation type="journal article" date="2021" name="PeerJ">
        <title>Analysis of 44 Vibrio anguillarum genomes reveals high genetic diversity.</title>
        <authorList>
            <person name="Hansen M.J."/>
            <person name="Dalsgaard I."/>
        </authorList>
    </citation>
    <scope>NUCLEOTIDE SEQUENCE</scope>
    <source>
        <strain evidence="1">850617-1/1</strain>
    </source>
</reference>
<evidence type="ECO:0000313" key="2">
    <source>
        <dbReference type="Proteomes" id="UP000786185"/>
    </source>
</evidence>
<gene>
    <name evidence="1" type="ORF">ERJ77_05615</name>
</gene>
<comment type="caution">
    <text evidence="1">The sequence shown here is derived from an EMBL/GenBank/DDBJ whole genome shotgun (WGS) entry which is preliminary data.</text>
</comment>
<dbReference type="Proteomes" id="UP000786185">
    <property type="component" value="Unassembled WGS sequence"/>
</dbReference>
<proteinExistence type="predicted"/>
<sequence>MKGKRKFPFFIVIPKPPPWAVVIEPWGYCPKECPC</sequence>
<protein>
    <submittedName>
        <fullName evidence="1">RfbP protein</fullName>
    </submittedName>
</protein>
<dbReference type="AlphaFoldDB" id="A0AAW4BGM9"/>
<organism evidence="1 2">
    <name type="scientific">Vibrio anguillarum</name>
    <name type="common">Listonella anguillarum</name>
    <dbReference type="NCBI Taxonomy" id="55601"/>
    <lineage>
        <taxon>Bacteria</taxon>
        <taxon>Pseudomonadati</taxon>
        <taxon>Pseudomonadota</taxon>
        <taxon>Gammaproteobacteria</taxon>
        <taxon>Vibrionales</taxon>
        <taxon>Vibrionaceae</taxon>
        <taxon>Vibrio</taxon>
    </lineage>
</organism>
<dbReference type="EMBL" id="SCLC01000002">
    <property type="protein sequence ID" value="MBF4433978.1"/>
    <property type="molecule type" value="Genomic_DNA"/>
</dbReference>